<accession>A0A1E3P999</accession>
<keyword evidence="3" id="KW-0032">Aminotransferase</keyword>
<dbReference type="FunFam" id="3.40.640.10:FF:000012">
    <property type="entry name" value="alanine aminotransferase 2"/>
    <property type="match status" value="1"/>
</dbReference>
<dbReference type="GeneID" id="30198418"/>
<keyword evidence="4" id="KW-0808">Transferase</keyword>
<sequence length="507" mass="56934">MLHFQTTPSRALLVTRFIQHSKRHNSFFPAEKLTKKDLNPRVLGAEYAVRGLIPNKAEELREKLRHNPDSLPFKEIINANIGNPQQLRQRPLTFYRSVLSILQNPKLLETYHDYPKDVVHRARVLLSKIGSLGAYSHSQGVQYIREQIAHFITKRDGGAISLPENIYLTGGASDGVKAVFEVILDGERTSGVMIPIPQYPLYTAAITLNNATPISYYLNEHDNWSTNPHEIEELVQTSNKFGIKPKILVVINPGNPTGSVLSKTAIEDILTIAAKRGLVIIADEVYQENIFEGKFHSFKSVLSDLQHKHAHLYDNVQLVSLHSTSKGVTGECGQRGGYMELVGFKPEIHEMFLKLASISLCSVVSGQALVEMMVNPPKKGDESYELDQKERTAIHETYKSKANALYEAFSKLENIEVQKPQGAMYLFPKIILSESIIAHAKDLGLKPDEFYCLELLGNTGICVVPGSGFGQVEGTFHVRTTFLPPGQEWIDKWAKFHKEFFLKFRGV</sequence>
<dbReference type="InterPro" id="IPR015422">
    <property type="entry name" value="PyrdxlP-dep_Trfase_small"/>
</dbReference>
<dbReference type="PANTHER" id="PTHR11751:SF29">
    <property type="entry name" value="ALANINE TRANSAMINASE"/>
    <property type="match status" value="1"/>
</dbReference>
<feature type="domain" description="Aminotransferase class I/classII large" evidence="7">
    <location>
        <begin position="114"/>
        <end position="482"/>
    </location>
</feature>
<dbReference type="Gene3D" id="1.10.287.1970">
    <property type="match status" value="1"/>
</dbReference>
<dbReference type="AlphaFoldDB" id="A0A1E3P999"/>
<evidence type="ECO:0000256" key="5">
    <source>
        <dbReference type="ARBA" id="ARBA00022898"/>
    </source>
</evidence>
<proteinExistence type="inferred from homology"/>
<keyword evidence="5" id="KW-0663">Pyridoxal phosphate</keyword>
<dbReference type="InterPro" id="IPR045088">
    <property type="entry name" value="ALAT1/2-like"/>
</dbReference>
<dbReference type="STRING" id="683960.A0A1E3P999"/>
<evidence type="ECO:0000256" key="3">
    <source>
        <dbReference type="ARBA" id="ARBA00022576"/>
    </source>
</evidence>
<dbReference type="RefSeq" id="XP_019041001.1">
    <property type="nucleotide sequence ID" value="XM_019181172.1"/>
</dbReference>
<evidence type="ECO:0000256" key="4">
    <source>
        <dbReference type="ARBA" id="ARBA00022679"/>
    </source>
</evidence>
<dbReference type="EMBL" id="KV454208">
    <property type="protein sequence ID" value="ODQ61794.1"/>
    <property type="molecule type" value="Genomic_DNA"/>
</dbReference>
<dbReference type="Pfam" id="PF00155">
    <property type="entry name" value="Aminotran_1_2"/>
    <property type="match status" value="1"/>
</dbReference>
<evidence type="ECO:0000313" key="9">
    <source>
        <dbReference type="Proteomes" id="UP000094112"/>
    </source>
</evidence>
<evidence type="ECO:0000313" key="8">
    <source>
        <dbReference type="EMBL" id="ODQ61794.1"/>
    </source>
</evidence>
<dbReference type="GO" id="GO:0008483">
    <property type="term" value="F:transaminase activity"/>
    <property type="evidence" value="ECO:0007669"/>
    <property type="project" value="UniProtKB-KW"/>
</dbReference>
<gene>
    <name evidence="8" type="ORF">WICANDRAFT_25680</name>
</gene>
<dbReference type="GO" id="GO:0042853">
    <property type="term" value="P:L-alanine catabolic process"/>
    <property type="evidence" value="ECO:0007669"/>
    <property type="project" value="UniProtKB-UniPathway"/>
</dbReference>
<dbReference type="InterPro" id="IPR015424">
    <property type="entry name" value="PyrdxlP-dep_Trfase"/>
</dbReference>
<dbReference type="InterPro" id="IPR004839">
    <property type="entry name" value="Aminotransferase_I/II_large"/>
</dbReference>
<dbReference type="UniPathway" id="UPA00528">
    <property type="reaction ID" value="UER00586"/>
</dbReference>
<dbReference type="Proteomes" id="UP000094112">
    <property type="component" value="Unassembled WGS sequence"/>
</dbReference>
<dbReference type="FunFam" id="3.90.1150.10:FF:000151">
    <property type="entry name" value="Alanine aminotransferase 2"/>
    <property type="match status" value="1"/>
</dbReference>
<comment type="cofactor">
    <cofactor evidence="1">
        <name>pyridoxal 5'-phosphate</name>
        <dbReference type="ChEBI" id="CHEBI:597326"/>
    </cofactor>
</comment>
<evidence type="ECO:0000256" key="6">
    <source>
        <dbReference type="ARBA" id="ARBA00025785"/>
    </source>
</evidence>
<dbReference type="PANTHER" id="PTHR11751">
    <property type="entry name" value="ALANINE AMINOTRANSFERASE"/>
    <property type="match status" value="1"/>
</dbReference>
<dbReference type="InterPro" id="IPR015421">
    <property type="entry name" value="PyrdxlP-dep_Trfase_major"/>
</dbReference>
<keyword evidence="9" id="KW-1185">Reference proteome</keyword>
<comment type="similarity">
    <text evidence="6">Belongs to the class-I pyridoxal-phosphate-dependent aminotransferase family. Alanine aminotransferase subfamily.</text>
</comment>
<dbReference type="CDD" id="cd00609">
    <property type="entry name" value="AAT_like"/>
    <property type="match status" value="1"/>
</dbReference>
<evidence type="ECO:0000256" key="2">
    <source>
        <dbReference type="ARBA" id="ARBA00011738"/>
    </source>
</evidence>
<dbReference type="GO" id="GO:0030170">
    <property type="term" value="F:pyridoxal phosphate binding"/>
    <property type="evidence" value="ECO:0007669"/>
    <property type="project" value="InterPro"/>
</dbReference>
<dbReference type="SUPFAM" id="SSF53383">
    <property type="entry name" value="PLP-dependent transferases"/>
    <property type="match status" value="1"/>
</dbReference>
<evidence type="ECO:0000256" key="1">
    <source>
        <dbReference type="ARBA" id="ARBA00001933"/>
    </source>
</evidence>
<protein>
    <recommendedName>
        <fullName evidence="7">Aminotransferase class I/classII large domain-containing protein</fullName>
    </recommendedName>
</protein>
<comment type="subunit">
    <text evidence="2">Homodimer.</text>
</comment>
<dbReference type="OrthoDB" id="1732682at2759"/>
<name>A0A1E3P999_WICAA</name>
<reference evidence="8 9" key="1">
    <citation type="journal article" date="2016" name="Proc. Natl. Acad. Sci. U.S.A.">
        <title>Comparative genomics of biotechnologically important yeasts.</title>
        <authorList>
            <person name="Riley R."/>
            <person name="Haridas S."/>
            <person name="Wolfe K.H."/>
            <person name="Lopes M.R."/>
            <person name="Hittinger C.T."/>
            <person name="Goeker M."/>
            <person name="Salamov A.A."/>
            <person name="Wisecaver J.H."/>
            <person name="Long T.M."/>
            <person name="Calvey C.H."/>
            <person name="Aerts A.L."/>
            <person name="Barry K.W."/>
            <person name="Choi C."/>
            <person name="Clum A."/>
            <person name="Coughlan A.Y."/>
            <person name="Deshpande S."/>
            <person name="Douglass A.P."/>
            <person name="Hanson S.J."/>
            <person name="Klenk H.-P."/>
            <person name="LaButti K.M."/>
            <person name="Lapidus A."/>
            <person name="Lindquist E.A."/>
            <person name="Lipzen A.M."/>
            <person name="Meier-Kolthoff J.P."/>
            <person name="Ohm R.A."/>
            <person name="Otillar R.P."/>
            <person name="Pangilinan J.L."/>
            <person name="Peng Y."/>
            <person name="Rokas A."/>
            <person name="Rosa C.A."/>
            <person name="Scheuner C."/>
            <person name="Sibirny A.A."/>
            <person name="Slot J.C."/>
            <person name="Stielow J.B."/>
            <person name="Sun H."/>
            <person name="Kurtzman C.P."/>
            <person name="Blackwell M."/>
            <person name="Grigoriev I.V."/>
            <person name="Jeffries T.W."/>
        </authorList>
    </citation>
    <scope>NUCLEOTIDE SEQUENCE [LARGE SCALE GENOMIC DNA]</scope>
    <source>
        <strain evidence="9">ATCC 58044 / CBS 1984 / NCYC 433 / NRRL Y-366-8</strain>
    </source>
</reference>
<organism evidence="8 9">
    <name type="scientific">Wickerhamomyces anomalus (strain ATCC 58044 / CBS 1984 / NCYC 433 / NRRL Y-366-8)</name>
    <name type="common">Yeast</name>
    <name type="synonym">Hansenula anomala</name>
    <dbReference type="NCBI Taxonomy" id="683960"/>
    <lineage>
        <taxon>Eukaryota</taxon>
        <taxon>Fungi</taxon>
        <taxon>Dikarya</taxon>
        <taxon>Ascomycota</taxon>
        <taxon>Saccharomycotina</taxon>
        <taxon>Saccharomycetes</taxon>
        <taxon>Phaffomycetales</taxon>
        <taxon>Wickerhamomycetaceae</taxon>
        <taxon>Wickerhamomyces</taxon>
    </lineage>
</organism>
<dbReference type="Gene3D" id="3.40.640.10">
    <property type="entry name" value="Type I PLP-dependent aspartate aminotransferase-like (Major domain)"/>
    <property type="match status" value="1"/>
</dbReference>
<evidence type="ECO:0000259" key="7">
    <source>
        <dbReference type="Pfam" id="PF00155"/>
    </source>
</evidence>
<dbReference type="Gene3D" id="3.90.1150.10">
    <property type="entry name" value="Aspartate Aminotransferase, domain 1"/>
    <property type="match status" value="1"/>
</dbReference>